<dbReference type="FunFam" id="1.10.600.10:FF:000005">
    <property type="entry name" value="Ent-kaur-16-ene synthase, chloroplastic"/>
    <property type="match status" value="1"/>
</dbReference>
<dbReference type="InterPro" id="IPR005630">
    <property type="entry name" value="Terpene_synthase_metal-bd"/>
</dbReference>
<comment type="subcellular location">
    <subcellularLocation>
        <location evidence="2">Plastid</location>
        <location evidence="2">Chloroplast stroma</location>
    </subcellularLocation>
</comment>
<dbReference type="SFLD" id="SFLDS00005">
    <property type="entry name" value="Isoprenoid_Synthase_Type_I"/>
    <property type="match status" value="1"/>
</dbReference>
<dbReference type="GO" id="GO:0000287">
    <property type="term" value="F:magnesium ion binding"/>
    <property type="evidence" value="ECO:0007669"/>
    <property type="project" value="InterPro"/>
</dbReference>
<sequence>MASCNGLTNLIRPSFGNSRRTKFSRFRKNEFMCSAVDPRHVSQAAQTHEWRISHEHILSAHALSSTFTYQHYHHLNTCFTDELSMEHEQKIEDVRILLKSKEESEDPMESLVFVDAIQRLGVSSHFQKEIETILRKRYPPTCECINGYHTLYDVSLFFRLLRQHGHYISSDVFQNFRGRDGKFKLKLSQDMRGLMELYEAAQLSIDGEDILDEAIKFSSQHLLNKSSQLGVDSKWSRIVANKLRHPYHKSIARLTGKDIFIRDFKDLNEDDRTLRELLKLDLRMEQSVYQQELLQISRWWNRLGLAESLKIARNQPLKWYTWSMACLIDDISLSQQRIDLTKLIAFIYLIDDIFDVYGTLDELIIFTEAVNKWDCDAMEMLPDYMKICYMALLDTTNEIAHKIHEKHGHNPIGHLKTAWSSLCDAFLVEAKWFASGQLPSASEYLENGKVSSGVHVVLVHSFFLLDVGKARGNGSPLFHVNDVSRLISSVATILRLWDDLGSAEDEKQDGKDGSYLQCYMQDHMGMIGVEQAREKVEHLIATEWKNLNKACFGLNHNLGASSFKKACLNLARMVPLMYSYDDNQRLPILQEFVDFMLFSHASS</sequence>
<dbReference type="InterPro" id="IPR001906">
    <property type="entry name" value="Terpene_synth_N"/>
</dbReference>
<protein>
    <recommendedName>
        <fullName evidence="10">tricyclene synthase</fullName>
        <ecNumber evidence="10">4.2.3.105</ecNumber>
    </recommendedName>
</protein>
<reference evidence="13" key="1">
    <citation type="journal article" date="2017" name="Sci. Rep.">
        <title>Elucidation of terpenoid metabolism in Scoparia dulcis by RNA-seq analysis.</title>
        <authorList>
            <person name="Yamamura Y."/>
            <person name="Kurosaki F."/>
            <person name="Lee J.B."/>
        </authorList>
    </citation>
    <scope>NUCLEOTIDE SEQUENCE</scope>
</reference>
<dbReference type="PANTHER" id="PTHR31225:SF0">
    <property type="entry name" value="S-(+)-LINALOOL SYNTHASE, CHLOROPLASTIC"/>
    <property type="match status" value="1"/>
</dbReference>
<evidence type="ECO:0000259" key="11">
    <source>
        <dbReference type="Pfam" id="PF01397"/>
    </source>
</evidence>
<name>A0A5K7XYE7_SCODU</name>
<dbReference type="SFLD" id="SFLDG01019">
    <property type="entry name" value="Terpene_Cyclase_Like_1_C_Termi"/>
    <property type="match status" value="1"/>
</dbReference>
<evidence type="ECO:0000256" key="10">
    <source>
        <dbReference type="ARBA" id="ARBA00067061"/>
    </source>
</evidence>
<dbReference type="Pfam" id="PF03936">
    <property type="entry name" value="Terpene_synth_C"/>
    <property type="match status" value="1"/>
</dbReference>
<dbReference type="SUPFAM" id="SSF48239">
    <property type="entry name" value="Terpenoid cyclases/Protein prenyltransferases"/>
    <property type="match status" value="1"/>
</dbReference>
<comment type="similarity">
    <text evidence="9">Belongs to the terpene synthase family. Tpsg subfamily.</text>
</comment>
<dbReference type="InterPro" id="IPR050148">
    <property type="entry name" value="Terpene_synthase-like"/>
</dbReference>
<evidence type="ECO:0000259" key="12">
    <source>
        <dbReference type="Pfam" id="PF03936"/>
    </source>
</evidence>
<dbReference type="CDD" id="cd00684">
    <property type="entry name" value="Terpene_cyclase_plant_C1"/>
    <property type="match status" value="1"/>
</dbReference>
<evidence type="ECO:0000256" key="1">
    <source>
        <dbReference type="ARBA" id="ARBA00001946"/>
    </source>
</evidence>
<keyword evidence="5" id="KW-0325">Glycoprotein</keyword>
<dbReference type="InterPro" id="IPR008930">
    <property type="entry name" value="Terpenoid_cyclase/PrenylTrfase"/>
</dbReference>
<comment type="cofactor">
    <cofactor evidence="1">
        <name>Mg(2+)</name>
        <dbReference type="ChEBI" id="CHEBI:18420"/>
    </cofactor>
</comment>
<organism evidence="13">
    <name type="scientific">Scoparia dulcis</name>
    <name type="common">Sweet broom</name>
    <name type="synonym">Capraria dulcis</name>
    <dbReference type="NCBI Taxonomy" id="107240"/>
    <lineage>
        <taxon>Eukaryota</taxon>
        <taxon>Viridiplantae</taxon>
        <taxon>Streptophyta</taxon>
        <taxon>Embryophyta</taxon>
        <taxon>Tracheophyta</taxon>
        <taxon>Spermatophyta</taxon>
        <taxon>Magnoliopsida</taxon>
        <taxon>eudicotyledons</taxon>
        <taxon>Gunneridae</taxon>
        <taxon>Pentapetalae</taxon>
        <taxon>asterids</taxon>
        <taxon>lamiids</taxon>
        <taxon>Lamiales</taxon>
        <taxon>Plantaginaceae</taxon>
        <taxon>Gratioleae</taxon>
        <taxon>Scoparia</taxon>
    </lineage>
</organism>
<keyword evidence="3" id="KW-0479">Metal-binding</keyword>
<comment type="catalytic activity">
    <reaction evidence="8">
        <text>(2E)-geranyl diphosphate = tricyclene + diphosphate</text>
        <dbReference type="Rhea" id="RHEA:32687"/>
        <dbReference type="ChEBI" id="CHEBI:33019"/>
        <dbReference type="ChEBI" id="CHEBI:58057"/>
        <dbReference type="ChEBI" id="CHEBI:64266"/>
        <dbReference type="EC" id="4.2.3.105"/>
    </reaction>
</comment>
<keyword evidence="4" id="KW-0460">Magnesium</keyword>
<dbReference type="InterPro" id="IPR036965">
    <property type="entry name" value="Terpene_synth_N_sf"/>
</dbReference>
<evidence type="ECO:0000256" key="4">
    <source>
        <dbReference type="ARBA" id="ARBA00022842"/>
    </source>
</evidence>
<keyword evidence="7" id="KW-0456">Lyase</keyword>
<dbReference type="Pfam" id="PF01397">
    <property type="entry name" value="Terpene_synth"/>
    <property type="match status" value="1"/>
</dbReference>
<dbReference type="InterPro" id="IPR044814">
    <property type="entry name" value="Terpene_cyclase_plant_C1"/>
</dbReference>
<feature type="domain" description="Terpene synthase metal-binding" evidence="12">
    <location>
        <begin position="303"/>
        <end position="545"/>
    </location>
</feature>
<reference evidence="13" key="2">
    <citation type="submission" date="2019-10" db="EMBL/GenBank/DDBJ databases">
        <title>In vivo functional analysis of terpene synthase genes from medicinal plant Scoparia dulcis.</title>
        <authorList>
            <person name="Yamamura Y."/>
            <person name="Ishita K."/>
            <person name="Yamamoto R."/>
            <person name="Lee J.B."/>
        </authorList>
    </citation>
    <scope>NUCLEOTIDE SEQUENCE</scope>
</reference>
<dbReference type="Gene3D" id="1.50.10.130">
    <property type="entry name" value="Terpene synthase, N-terminal domain"/>
    <property type="match status" value="1"/>
</dbReference>
<gene>
    <name evidence="13" type="primary">SdTPS12</name>
</gene>
<proteinExistence type="evidence at transcript level"/>
<dbReference type="AlphaFoldDB" id="A0A5K7XYE7"/>
<evidence type="ECO:0000256" key="7">
    <source>
        <dbReference type="ARBA" id="ARBA00023239"/>
    </source>
</evidence>
<dbReference type="InterPro" id="IPR008949">
    <property type="entry name" value="Isoprenoid_synthase_dom_sf"/>
</dbReference>
<dbReference type="Gene3D" id="1.10.600.10">
    <property type="entry name" value="Farnesyl Diphosphate Synthase"/>
    <property type="match status" value="1"/>
</dbReference>
<evidence type="ECO:0000256" key="6">
    <source>
        <dbReference type="ARBA" id="ARBA00023211"/>
    </source>
</evidence>
<dbReference type="GO" id="GO:0016102">
    <property type="term" value="P:diterpenoid biosynthetic process"/>
    <property type="evidence" value="ECO:0007669"/>
    <property type="project" value="InterPro"/>
</dbReference>
<evidence type="ECO:0000256" key="3">
    <source>
        <dbReference type="ARBA" id="ARBA00022723"/>
    </source>
</evidence>
<evidence type="ECO:0000256" key="8">
    <source>
        <dbReference type="ARBA" id="ARBA00052932"/>
    </source>
</evidence>
<accession>A0A5K7XYE7</accession>
<dbReference type="EC" id="4.2.3.105" evidence="10"/>
<dbReference type="GO" id="GO:0102701">
    <property type="term" value="F:tricyclene synthase activity"/>
    <property type="evidence" value="ECO:0007669"/>
    <property type="project" value="UniProtKB-EC"/>
</dbReference>
<keyword evidence="6" id="KW-0464">Manganese</keyword>
<evidence type="ECO:0000256" key="5">
    <source>
        <dbReference type="ARBA" id="ARBA00023180"/>
    </source>
</evidence>
<evidence type="ECO:0000256" key="2">
    <source>
        <dbReference type="ARBA" id="ARBA00004470"/>
    </source>
</evidence>
<dbReference type="SUPFAM" id="SSF48576">
    <property type="entry name" value="Terpenoid synthases"/>
    <property type="match status" value="1"/>
</dbReference>
<dbReference type="PANTHER" id="PTHR31225">
    <property type="entry name" value="OS04G0344100 PROTEIN-RELATED"/>
    <property type="match status" value="1"/>
</dbReference>
<dbReference type="InterPro" id="IPR034741">
    <property type="entry name" value="Terpene_cyclase-like_1_C"/>
</dbReference>
<dbReference type="GO" id="GO:0010333">
    <property type="term" value="F:terpene synthase activity"/>
    <property type="evidence" value="ECO:0007669"/>
    <property type="project" value="InterPro"/>
</dbReference>
<feature type="domain" description="Terpene synthase N-terminal" evidence="11">
    <location>
        <begin position="76"/>
        <end position="228"/>
    </location>
</feature>
<dbReference type="EMBL" id="LC505623">
    <property type="protein sequence ID" value="BBO53755.1"/>
    <property type="molecule type" value="mRNA"/>
</dbReference>
<dbReference type="GO" id="GO:0009570">
    <property type="term" value="C:chloroplast stroma"/>
    <property type="evidence" value="ECO:0007669"/>
    <property type="project" value="UniProtKB-SubCell"/>
</dbReference>
<evidence type="ECO:0000313" key="13">
    <source>
        <dbReference type="EMBL" id="BBO53755.1"/>
    </source>
</evidence>
<evidence type="ECO:0000256" key="9">
    <source>
        <dbReference type="ARBA" id="ARBA00060847"/>
    </source>
</evidence>